<feature type="domain" description="JmjC" evidence="4">
    <location>
        <begin position="125"/>
        <end position="280"/>
    </location>
</feature>
<evidence type="ECO:0000256" key="1">
    <source>
        <dbReference type="ARBA" id="ARBA00038068"/>
    </source>
</evidence>
<evidence type="ECO:0000256" key="3">
    <source>
        <dbReference type="ARBA" id="ARBA00082904"/>
    </source>
</evidence>
<dbReference type="PANTHER" id="PTHR12480:SF6">
    <property type="entry name" value="2-OXOGLUTARATE AND IRON-DEPENDENT OXYGENASE JMJD4"/>
    <property type="match status" value="1"/>
</dbReference>
<dbReference type="GO" id="GO:0005737">
    <property type="term" value="C:cytoplasm"/>
    <property type="evidence" value="ECO:0007669"/>
    <property type="project" value="TreeGrafter"/>
</dbReference>
<comment type="similarity">
    <text evidence="1">Belongs to the JMJD6 family.</text>
</comment>
<dbReference type="Proteomes" id="UP000046393">
    <property type="component" value="Unplaced"/>
</dbReference>
<dbReference type="AlphaFoldDB" id="A0A0N5AZ45"/>
<comment type="catalytic activity">
    <reaction evidence="2">
        <text>L-lysyl-[protein] + 2-oxoglutarate + O2 = 4-hydroxy-L-lysyl-[protein] + succinate + CO2</text>
        <dbReference type="Rhea" id="RHEA:57156"/>
        <dbReference type="Rhea" id="RHEA-COMP:9752"/>
        <dbReference type="Rhea" id="RHEA-COMP:15084"/>
        <dbReference type="ChEBI" id="CHEBI:15379"/>
        <dbReference type="ChEBI" id="CHEBI:16526"/>
        <dbReference type="ChEBI" id="CHEBI:16810"/>
        <dbReference type="ChEBI" id="CHEBI:29969"/>
        <dbReference type="ChEBI" id="CHEBI:30031"/>
        <dbReference type="ChEBI" id="CHEBI:141495"/>
    </reaction>
</comment>
<protein>
    <recommendedName>
        <fullName evidence="3">Jumonji domain-containing protein 4</fullName>
    </recommendedName>
</protein>
<evidence type="ECO:0000313" key="6">
    <source>
        <dbReference type="WBParaSite" id="SMUV_0001026201-mRNA-1"/>
    </source>
</evidence>
<evidence type="ECO:0000313" key="5">
    <source>
        <dbReference type="Proteomes" id="UP000046393"/>
    </source>
</evidence>
<dbReference type="InterPro" id="IPR050910">
    <property type="entry name" value="JMJD6_ArgDemeth/LysHydrox"/>
</dbReference>
<name>A0A0N5AZ45_9BILA</name>
<dbReference type="PANTHER" id="PTHR12480">
    <property type="entry name" value="ARGININE DEMETHYLASE AND LYSYL-HYDROXYLASE JMJD"/>
    <property type="match status" value="1"/>
</dbReference>
<sequence>MVEAKNNNNNINEDNSVPKIDIQNVHWIDLFVDYMLQNKPCILKTSATKNWRSRKEWVLDTTGTNQQQLPNFDYFAEKYGDLVGPLYDEENCEQTTIQVSQYVQYAKNGDFHEGIKYLKDWHFQKDSGTSYEFYSLPSFLQFDWINNEEWSDTDGSPFGDYRFVYFGIKDTWTIFHSDVMSSYSWSANICGRKLWYFVPLGNECYFKEYRDTYVKDIRDRKENWEKAKVISFIQEPGEIVFVPANWYHQVHNLEDAISINHNFFNSSNIDRAFEMICSRLQDVRNEIDDVRNVFTEQEFNDSCQKILQADIRINFDMLQSLVKSVASDRRKKCNKCCVCPKHKNIFACKKDVECMKHMKNYVKDSCCCDDSGLLCNSCINFANMYSLTCSSQIEYMISKYLKEMV</sequence>
<organism evidence="5 6">
    <name type="scientific">Syphacia muris</name>
    <dbReference type="NCBI Taxonomy" id="451379"/>
    <lineage>
        <taxon>Eukaryota</taxon>
        <taxon>Metazoa</taxon>
        <taxon>Ecdysozoa</taxon>
        <taxon>Nematoda</taxon>
        <taxon>Chromadorea</taxon>
        <taxon>Rhabditida</taxon>
        <taxon>Spirurina</taxon>
        <taxon>Oxyuridomorpha</taxon>
        <taxon>Oxyuroidea</taxon>
        <taxon>Oxyuridae</taxon>
        <taxon>Syphacia</taxon>
    </lineage>
</organism>
<dbReference type="SUPFAM" id="SSF51197">
    <property type="entry name" value="Clavaminate synthase-like"/>
    <property type="match status" value="1"/>
</dbReference>
<dbReference type="PROSITE" id="PS51184">
    <property type="entry name" value="JMJC"/>
    <property type="match status" value="1"/>
</dbReference>
<dbReference type="GO" id="GO:0043565">
    <property type="term" value="F:sequence-specific DNA binding"/>
    <property type="evidence" value="ECO:0007669"/>
    <property type="project" value="TreeGrafter"/>
</dbReference>
<keyword evidence="5" id="KW-1185">Reference proteome</keyword>
<dbReference type="SMART" id="SM00558">
    <property type="entry name" value="JmjC"/>
    <property type="match status" value="1"/>
</dbReference>
<reference evidence="6" key="1">
    <citation type="submission" date="2017-02" db="UniProtKB">
        <authorList>
            <consortium name="WormBaseParasite"/>
        </authorList>
    </citation>
    <scope>IDENTIFICATION</scope>
</reference>
<dbReference type="GO" id="GO:0005634">
    <property type="term" value="C:nucleus"/>
    <property type="evidence" value="ECO:0007669"/>
    <property type="project" value="TreeGrafter"/>
</dbReference>
<dbReference type="WBParaSite" id="SMUV_0001026201-mRNA-1">
    <property type="protein sequence ID" value="SMUV_0001026201-mRNA-1"/>
    <property type="gene ID" value="SMUV_0001026201"/>
</dbReference>
<proteinExistence type="inferred from homology"/>
<accession>A0A0N5AZ45</accession>
<dbReference type="Gene3D" id="2.60.120.650">
    <property type="entry name" value="Cupin"/>
    <property type="match status" value="1"/>
</dbReference>
<dbReference type="InterPro" id="IPR003347">
    <property type="entry name" value="JmjC_dom"/>
</dbReference>
<evidence type="ECO:0000259" key="4">
    <source>
        <dbReference type="PROSITE" id="PS51184"/>
    </source>
</evidence>
<dbReference type="GO" id="GO:0016706">
    <property type="term" value="F:2-oxoglutarate-dependent dioxygenase activity"/>
    <property type="evidence" value="ECO:0007669"/>
    <property type="project" value="TreeGrafter"/>
</dbReference>
<evidence type="ECO:0000256" key="2">
    <source>
        <dbReference type="ARBA" id="ARBA00047762"/>
    </source>
</evidence>
<dbReference type="Pfam" id="PF02373">
    <property type="entry name" value="JmjC"/>
    <property type="match status" value="1"/>
</dbReference>
<dbReference type="GO" id="GO:0045905">
    <property type="term" value="P:positive regulation of translational termination"/>
    <property type="evidence" value="ECO:0007669"/>
    <property type="project" value="TreeGrafter"/>
</dbReference>